<sequence>MLLSYLAIGIATARFLVHGAVLPASDVVVVSRGVNLTIPSPPPVFTRLVGTTEVATVGPKPDVTFNTGVITAVRVDCNSKLQFSLPTQAGTVEGTWTSFANMTLNDGTVHDVHFSRSGTILGIKAINHVYRTSASTKRQEYDDDDGTVGAYFWEDTNDQAWSDWQSTGIQADANVIRPYVYNNTAEIMCANLEDQDGAINAGVMTWGLNNDLVEQIPADLADTLAYCLAGDPDTP</sequence>
<feature type="chain" id="PRO_5034623476" evidence="1">
    <location>
        <begin position="20"/>
        <end position="235"/>
    </location>
</feature>
<organism evidence="2 3">
    <name type="scientific">Cudoniella acicularis</name>
    <dbReference type="NCBI Taxonomy" id="354080"/>
    <lineage>
        <taxon>Eukaryota</taxon>
        <taxon>Fungi</taxon>
        <taxon>Dikarya</taxon>
        <taxon>Ascomycota</taxon>
        <taxon>Pezizomycotina</taxon>
        <taxon>Leotiomycetes</taxon>
        <taxon>Helotiales</taxon>
        <taxon>Tricladiaceae</taxon>
        <taxon>Cudoniella</taxon>
    </lineage>
</organism>
<protein>
    <submittedName>
        <fullName evidence="2">Uncharacterized protein</fullName>
    </submittedName>
</protein>
<feature type="signal peptide" evidence="1">
    <location>
        <begin position="1"/>
        <end position="19"/>
    </location>
</feature>
<gene>
    <name evidence="2" type="ORF">G7Y89_g13628</name>
</gene>
<reference evidence="2 3" key="1">
    <citation type="submission" date="2020-03" db="EMBL/GenBank/DDBJ databases">
        <title>Draft Genome Sequence of Cudoniella acicularis.</title>
        <authorList>
            <person name="Buettner E."/>
            <person name="Kellner H."/>
        </authorList>
    </citation>
    <scope>NUCLEOTIDE SEQUENCE [LARGE SCALE GENOMIC DNA]</scope>
    <source>
        <strain evidence="2 3">DSM 108380</strain>
    </source>
</reference>
<evidence type="ECO:0000313" key="3">
    <source>
        <dbReference type="Proteomes" id="UP000566819"/>
    </source>
</evidence>
<dbReference type="OrthoDB" id="3600092at2759"/>
<evidence type="ECO:0000256" key="1">
    <source>
        <dbReference type="SAM" id="SignalP"/>
    </source>
</evidence>
<keyword evidence="3" id="KW-1185">Reference proteome</keyword>
<dbReference type="Proteomes" id="UP000566819">
    <property type="component" value="Unassembled WGS sequence"/>
</dbReference>
<dbReference type="EMBL" id="JAAMPI010001624">
    <property type="protein sequence ID" value="KAF4624542.1"/>
    <property type="molecule type" value="Genomic_DNA"/>
</dbReference>
<evidence type="ECO:0000313" key="2">
    <source>
        <dbReference type="EMBL" id="KAF4624542.1"/>
    </source>
</evidence>
<comment type="caution">
    <text evidence="2">The sequence shown here is derived from an EMBL/GenBank/DDBJ whole genome shotgun (WGS) entry which is preliminary data.</text>
</comment>
<accession>A0A8H4R729</accession>
<dbReference type="AlphaFoldDB" id="A0A8H4R729"/>
<name>A0A8H4R729_9HELO</name>
<keyword evidence="1" id="KW-0732">Signal</keyword>
<proteinExistence type="predicted"/>